<reference evidence="1 2" key="1">
    <citation type="submission" date="2016-10" db="EMBL/GenBank/DDBJ databases">
        <authorList>
            <person name="de Groot N.N."/>
        </authorList>
    </citation>
    <scope>NUCLEOTIDE SEQUENCE [LARGE SCALE GENOMIC DNA]</scope>
    <source>
        <strain evidence="1 2">DSM 46701</strain>
    </source>
</reference>
<evidence type="ECO:0000313" key="2">
    <source>
        <dbReference type="Proteomes" id="UP000199695"/>
    </source>
</evidence>
<dbReference type="RefSeq" id="WP_089967299.1">
    <property type="nucleotide sequence ID" value="NZ_FOCQ01000006.1"/>
</dbReference>
<accession>A0A1H8E879</accession>
<dbReference type="Pfam" id="PF18320">
    <property type="entry name" value="Csc2"/>
    <property type="match status" value="1"/>
</dbReference>
<sequence>MKTIRESWKDSLVKSVFDKHLLQEIPNSPQRNYASIVVLREFSSTAVLTTEGQVLDVELLRSGHKQHQLISRVVLQKRKQIAPERRTGRAYNRQLGWGEKCSYMNQMCGKCPDCLIYGYAATTGEGAQRSRVLTDSGFAIRSYEVMQRSITLNAIQDTTKGGVAGSAFAEREHIRPQVFFPTIETAVDVTPSELVYILRNILTTSRYGAESNRQGYVENHVVAFIFGNSELCSNLSLTQRVYDRLFEQKNEQIHELPLDRLEVEEAVQSVLCELVEESYLPAHLYTGDELQSLLSSLRQLWRSEEGKKEWLEQLEKDHQTYLKNRSK</sequence>
<gene>
    <name evidence="1" type="ORF">SAMN05444955_106154</name>
</gene>
<name>A0A1H8E879_9BACL</name>
<protein>
    <submittedName>
        <fullName evidence="1">CRISPR-associated protein Csc2</fullName>
    </submittedName>
</protein>
<dbReference type="EMBL" id="FOCQ01000006">
    <property type="protein sequence ID" value="SEN14988.1"/>
    <property type="molecule type" value="Genomic_DNA"/>
</dbReference>
<dbReference type="AlphaFoldDB" id="A0A1H8E879"/>
<dbReference type="InterPro" id="IPR017574">
    <property type="entry name" value="CRISPR-assoc_prot_Cas7/Csc2"/>
</dbReference>
<proteinExistence type="predicted"/>
<organism evidence="1 2">
    <name type="scientific">Lihuaxuella thermophila</name>
    <dbReference type="NCBI Taxonomy" id="1173111"/>
    <lineage>
        <taxon>Bacteria</taxon>
        <taxon>Bacillati</taxon>
        <taxon>Bacillota</taxon>
        <taxon>Bacilli</taxon>
        <taxon>Bacillales</taxon>
        <taxon>Thermoactinomycetaceae</taxon>
        <taxon>Lihuaxuella</taxon>
    </lineage>
</organism>
<dbReference type="NCBIfam" id="TIGR03157">
    <property type="entry name" value="cas_Csc2"/>
    <property type="match status" value="1"/>
</dbReference>
<dbReference type="STRING" id="1173111.SAMN05444955_106154"/>
<evidence type="ECO:0000313" key="1">
    <source>
        <dbReference type="EMBL" id="SEN14988.1"/>
    </source>
</evidence>
<keyword evidence="2" id="KW-1185">Reference proteome</keyword>
<dbReference type="Proteomes" id="UP000199695">
    <property type="component" value="Unassembled WGS sequence"/>
</dbReference>
<dbReference type="OrthoDB" id="9779926at2"/>